<sequence>KRITNKWSGCKKNPCTRLLDAHIDRSDIVLNGDVNVRTLYNIQQANNVSKWTSRTRGSGVLHPKLV</sequence>
<organism evidence="1">
    <name type="scientific">Lepeophtheirus salmonis</name>
    <name type="common">Salmon louse</name>
    <name type="synonym">Caligus salmonis</name>
    <dbReference type="NCBI Taxonomy" id="72036"/>
    <lineage>
        <taxon>Eukaryota</taxon>
        <taxon>Metazoa</taxon>
        <taxon>Ecdysozoa</taxon>
        <taxon>Arthropoda</taxon>
        <taxon>Crustacea</taxon>
        <taxon>Multicrustacea</taxon>
        <taxon>Hexanauplia</taxon>
        <taxon>Copepoda</taxon>
        <taxon>Siphonostomatoida</taxon>
        <taxon>Caligidae</taxon>
        <taxon>Lepeophtheirus</taxon>
    </lineage>
</organism>
<accession>A0A0K2UWG1</accession>
<dbReference type="AlphaFoldDB" id="A0A0K2UWG1"/>
<evidence type="ECO:0000313" key="1">
    <source>
        <dbReference type="EMBL" id="CDW42405.1"/>
    </source>
</evidence>
<reference evidence="1" key="1">
    <citation type="submission" date="2014-05" db="EMBL/GenBank/DDBJ databases">
        <authorList>
            <person name="Chronopoulou M."/>
        </authorList>
    </citation>
    <scope>NUCLEOTIDE SEQUENCE</scope>
    <source>
        <tissue evidence="1">Whole organism</tissue>
    </source>
</reference>
<dbReference type="EMBL" id="HACA01025044">
    <property type="protein sequence ID" value="CDW42405.1"/>
    <property type="molecule type" value="Transcribed_RNA"/>
</dbReference>
<name>A0A0K2UWG1_LEPSM</name>
<proteinExistence type="predicted"/>
<protein>
    <submittedName>
        <fullName evidence="1">Uncharacterized protein</fullName>
    </submittedName>
</protein>
<feature type="non-terminal residue" evidence="1">
    <location>
        <position position="1"/>
    </location>
</feature>